<keyword evidence="2" id="KW-0732">Signal</keyword>
<proteinExistence type="predicted"/>
<feature type="signal peptide" evidence="2">
    <location>
        <begin position="1"/>
        <end position="16"/>
    </location>
</feature>
<gene>
    <name evidence="3" type="primary">LOC109111842</name>
</gene>
<dbReference type="OrthoDB" id="8830930at2759"/>
<dbReference type="Proteomes" id="UP001155660">
    <property type="component" value="Chromosome B20"/>
</dbReference>
<keyword evidence="1" id="KW-0812">Transmembrane</keyword>
<evidence type="ECO:0000256" key="1">
    <source>
        <dbReference type="SAM" id="Phobius"/>
    </source>
</evidence>
<dbReference type="RefSeq" id="XP_042602397.1">
    <property type="nucleotide sequence ID" value="XM_042746463.1"/>
</dbReference>
<keyword evidence="1" id="KW-1133">Transmembrane helix</keyword>
<keyword evidence="1" id="KW-0472">Membrane</keyword>
<accession>A0A9Q9XIE4</accession>
<evidence type="ECO:0000313" key="3">
    <source>
        <dbReference type="RefSeq" id="XP_042602397.1"/>
    </source>
</evidence>
<evidence type="ECO:0000256" key="2">
    <source>
        <dbReference type="SAM" id="SignalP"/>
    </source>
</evidence>
<reference evidence="3" key="1">
    <citation type="submission" date="2025-08" db="UniProtKB">
        <authorList>
            <consortium name="RefSeq"/>
        </authorList>
    </citation>
    <scope>IDENTIFICATION</scope>
    <source>
        <tissue evidence="3">Muscle</tissue>
    </source>
</reference>
<dbReference type="GeneID" id="109111842"/>
<organism evidence="3">
    <name type="scientific">Cyprinus carpio</name>
    <name type="common">Common carp</name>
    <dbReference type="NCBI Taxonomy" id="7962"/>
    <lineage>
        <taxon>Eukaryota</taxon>
        <taxon>Metazoa</taxon>
        <taxon>Chordata</taxon>
        <taxon>Craniata</taxon>
        <taxon>Vertebrata</taxon>
        <taxon>Euteleostomi</taxon>
        <taxon>Actinopterygii</taxon>
        <taxon>Neopterygii</taxon>
        <taxon>Teleostei</taxon>
        <taxon>Ostariophysi</taxon>
        <taxon>Cypriniformes</taxon>
        <taxon>Cyprinidae</taxon>
        <taxon>Cyprininae</taxon>
        <taxon>Cyprinus</taxon>
    </lineage>
</organism>
<sequence>MLKLLLLLWVFSYSETIPIHVAGKKGGGIILPCEFKAREIFHIRLNRPKPFEGEIFVYDKKYCSKRICKKGACDVVINDLRLSDAGKYILNVYYNNANSVLEPHIRTYQLHIYDDISVKIGEELKLDVLLPDARQVMHQNISSTEWKKVWKKDSKSRVNRVNDRLNDSNGTLSIKEFTADDAGTYRVLGFEGEILITVTVTDEKSISSTESKGNLTCADDDKKRNHWGLFGPAGLFVSVVFTLLVMILIAIIKKMQ</sequence>
<protein>
    <submittedName>
        <fullName evidence="3">Uncharacterized protein LOC109111842 isoform X1</fullName>
    </submittedName>
</protein>
<feature type="transmembrane region" description="Helical" evidence="1">
    <location>
        <begin position="227"/>
        <end position="252"/>
    </location>
</feature>
<name>A0A9Q9XIE4_CYPCA</name>
<feature type="chain" id="PRO_5040353057" evidence="2">
    <location>
        <begin position="17"/>
        <end position="256"/>
    </location>
</feature>
<dbReference type="AlphaFoldDB" id="A0A9Q9XIE4"/>